<proteinExistence type="predicted"/>
<accession>A0A955I9Z5</accession>
<feature type="transmembrane region" description="Helical" evidence="1">
    <location>
        <begin position="21"/>
        <end position="45"/>
    </location>
</feature>
<name>A0A955I9Z5_9BACT</name>
<reference evidence="2" key="1">
    <citation type="submission" date="2020-04" db="EMBL/GenBank/DDBJ databases">
        <authorList>
            <person name="Zhang T."/>
        </authorList>
    </citation>
    <scope>NUCLEOTIDE SEQUENCE</scope>
    <source>
        <strain evidence="2">HKST-UBA15</strain>
    </source>
</reference>
<sequence length="92" mass="10950">MQNNIKRVYKYFFYDKSGKPVIWQIPNIPLLIWLGFRILSFLKIFPDYNSMFNQIGTGFLFIWAYLELTQGVNNFRKLLGLIVLISLIFSSY</sequence>
<reference evidence="2" key="2">
    <citation type="journal article" date="2021" name="Microbiome">
        <title>Successional dynamics and alternative stable states in a saline activated sludge microbial community over 9 years.</title>
        <authorList>
            <person name="Wang Y."/>
            <person name="Ye J."/>
            <person name="Ju F."/>
            <person name="Liu L."/>
            <person name="Boyd J.A."/>
            <person name="Deng Y."/>
            <person name="Parks D.H."/>
            <person name="Jiang X."/>
            <person name="Yin X."/>
            <person name="Woodcroft B.J."/>
            <person name="Tyson G.W."/>
            <person name="Hugenholtz P."/>
            <person name="Polz M.F."/>
            <person name="Zhang T."/>
        </authorList>
    </citation>
    <scope>NUCLEOTIDE SEQUENCE</scope>
    <source>
        <strain evidence="2">HKST-UBA15</strain>
    </source>
</reference>
<keyword evidence="1" id="KW-0472">Membrane</keyword>
<evidence type="ECO:0000313" key="2">
    <source>
        <dbReference type="EMBL" id="MCA9380526.1"/>
    </source>
</evidence>
<evidence type="ECO:0000256" key="1">
    <source>
        <dbReference type="SAM" id="Phobius"/>
    </source>
</evidence>
<dbReference type="Proteomes" id="UP000745577">
    <property type="component" value="Unassembled WGS sequence"/>
</dbReference>
<keyword evidence="1" id="KW-1133">Transmembrane helix</keyword>
<evidence type="ECO:0000313" key="3">
    <source>
        <dbReference type="Proteomes" id="UP000745577"/>
    </source>
</evidence>
<dbReference type="AlphaFoldDB" id="A0A955I9Z5"/>
<feature type="transmembrane region" description="Helical" evidence="1">
    <location>
        <begin position="51"/>
        <end position="68"/>
    </location>
</feature>
<protein>
    <submittedName>
        <fullName evidence="2">Uncharacterized protein</fullName>
    </submittedName>
</protein>
<dbReference type="EMBL" id="JAGQLL010000078">
    <property type="protein sequence ID" value="MCA9380526.1"/>
    <property type="molecule type" value="Genomic_DNA"/>
</dbReference>
<gene>
    <name evidence="2" type="ORF">KC675_05090</name>
</gene>
<comment type="caution">
    <text evidence="2">The sequence shown here is derived from an EMBL/GenBank/DDBJ whole genome shotgun (WGS) entry which is preliminary data.</text>
</comment>
<keyword evidence="1" id="KW-0812">Transmembrane</keyword>
<organism evidence="2 3">
    <name type="scientific">Candidatus Dojkabacteria bacterium</name>
    <dbReference type="NCBI Taxonomy" id="2099670"/>
    <lineage>
        <taxon>Bacteria</taxon>
        <taxon>Candidatus Dojkabacteria</taxon>
    </lineage>
</organism>